<organism evidence="3 4">
    <name type="scientific">Bodo saltans</name>
    <name type="common">Flagellated protozoan</name>
    <dbReference type="NCBI Taxonomy" id="75058"/>
    <lineage>
        <taxon>Eukaryota</taxon>
        <taxon>Discoba</taxon>
        <taxon>Euglenozoa</taxon>
        <taxon>Kinetoplastea</taxon>
        <taxon>Metakinetoplastina</taxon>
        <taxon>Eubodonida</taxon>
        <taxon>Bodonidae</taxon>
        <taxon>Bodo</taxon>
    </lineage>
</organism>
<name>A0A0S4JU60_BODSA</name>
<feature type="region of interest" description="Disordered" evidence="1">
    <location>
        <begin position="503"/>
        <end position="528"/>
    </location>
</feature>
<gene>
    <name evidence="3" type="ORF">BSAL_35495c</name>
</gene>
<accession>A0A0S4JU60</accession>
<reference evidence="4" key="1">
    <citation type="submission" date="2015-09" db="EMBL/GenBank/DDBJ databases">
        <authorList>
            <consortium name="Pathogen Informatics"/>
        </authorList>
    </citation>
    <scope>NUCLEOTIDE SEQUENCE [LARGE SCALE GENOMIC DNA]</scope>
    <source>
        <strain evidence="4">Lake Konstanz</strain>
    </source>
</reference>
<keyword evidence="2" id="KW-0812">Transmembrane</keyword>
<sequence length="1071" mass="119436">MRCAPSLFWTGVVGAVVAAFLLTMYPPSSTTLPKELLNMGELARTVEGASTQQVSEAPGATLQDPFIPPMVSTAPIPSVRGWAGRMTQYPLFRQTEDINDGVPRALEDNERDSLPDGLKVEFETIASLARYRPTKARFSQRSHPMSSVPGRSATPLLFCTSHRDNDSSMQLFDYEALKSVPPVHHILLPDGLCPTAIVLRELVHTPYSMMAPPPRFSRRAMRKALKASALGKEERPQYRPTALRTLPVHFILQLRLFHVFTQQHNVVDPSSSTIQQHNNGLTFYNESVGCLIACLEVPYCSAFQVVTIANESPDNIRGVASKHQLQCRLYVARHDEPIGEDSPETVPGAPVMMLAERREFRPSLVDNSQRLVITGGPVGCIVTLDPLAGEFTHRVLEVTLQSTFGKLDHVGYHAKLRGRVVHAASSTSLYTFSMPMRDGVARVPLSARLQHVAGEVLCIEVEEVDANGNTKVVPRAARTCSIVGLPASRTSLHFDASGSPWYPPHMADENAKDSPPTTKRNVSRGSNSCSPLLRATECCIHGFWYRAEDRHGRRGIPTPDHELYTHHDGTIGLKMAPRVTISPLVAHRCIRFVDGFSSVANHSGEGGFPRLVVELLCSVESIKEEVINNTAPHASIKGGFAVALEISYSASPLAYGSIPWDDLAECQTLIHSDSAAVLHAASTHNNAPLPPPIAVNRLERKRDDDTTTTRSLIGISIRAHQNVPFLELQLRCFAAFAKETVIALHLSHHWNISISDAKKLRRLNITGHSRTLINPHRVRSSSWKATHIHASNFKLLLSGKGPLYVSHVVIWAANELLIRTGMEAYIRQFDMSHPSRMVPIDGAAYTNMLHHTRWWSQEQHAVEHHDLWWWMPWDGVSGDFLFAGILRSRRDHAERRLLESGGGGHNEPLPLRHEDPFLTFPSHQLLLEGTYFNRAVTAEFIAVTKETPLSEFCISSGRYPDNEIFPFLTMRYRCGVTAGLRCGGRVSTMLWRDFYYFATTVTLEEVRCSPYPSPFGWKRVRRDFKDSVVEAIEELLLNQTRVDAARDPPDRCKKTWGDIQKEKRALASTFV</sequence>
<keyword evidence="4" id="KW-1185">Reference proteome</keyword>
<dbReference type="VEuPathDB" id="TriTrypDB:BSAL_35495c"/>
<proteinExistence type="predicted"/>
<feature type="transmembrane region" description="Helical" evidence="2">
    <location>
        <begin position="7"/>
        <end position="25"/>
    </location>
</feature>
<evidence type="ECO:0000313" key="4">
    <source>
        <dbReference type="Proteomes" id="UP000051952"/>
    </source>
</evidence>
<evidence type="ECO:0000256" key="2">
    <source>
        <dbReference type="SAM" id="Phobius"/>
    </source>
</evidence>
<protein>
    <submittedName>
        <fullName evidence="3">Uncharacterized protein</fullName>
    </submittedName>
</protein>
<evidence type="ECO:0000256" key="1">
    <source>
        <dbReference type="SAM" id="MobiDB-lite"/>
    </source>
</evidence>
<evidence type="ECO:0000313" key="3">
    <source>
        <dbReference type="EMBL" id="CUG92095.1"/>
    </source>
</evidence>
<dbReference type="EMBL" id="CYKH01002005">
    <property type="protein sequence ID" value="CUG92095.1"/>
    <property type="molecule type" value="Genomic_DNA"/>
</dbReference>
<keyword evidence="2" id="KW-0472">Membrane</keyword>
<keyword evidence="2" id="KW-1133">Transmembrane helix</keyword>
<dbReference type="AlphaFoldDB" id="A0A0S4JU60"/>
<feature type="compositionally biased region" description="Polar residues" evidence="1">
    <location>
        <begin position="515"/>
        <end position="528"/>
    </location>
</feature>
<dbReference type="Proteomes" id="UP000051952">
    <property type="component" value="Unassembled WGS sequence"/>
</dbReference>